<evidence type="ECO:0000313" key="2">
    <source>
        <dbReference type="EMBL" id="AMF96293.1"/>
    </source>
</evidence>
<keyword evidence="1" id="KW-0812">Transmembrane</keyword>
<organism evidence="2 3">
    <name type="scientific">Vibrio harveyi</name>
    <name type="common">Beneckea harveyi</name>
    <dbReference type="NCBI Taxonomy" id="669"/>
    <lineage>
        <taxon>Bacteria</taxon>
        <taxon>Pseudomonadati</taxon>
        <taxon>Pseudomonadota</taxon>
        <taxon>Gammaproteobacteria</taxon>
        <taxon>Vibrionales</taxon>
        <taxon>Vibrionaceae</taxon>
        <taxon>Vibrio</taxon>
    </lineage>
</organism>
<feature type="transmembrane region" description="Helical" evidence="1">
    <location>
        <begin position="104"/>
        <end position="126"/>
    </location>
</feature>
<accession>A0ABN4KX70</accession>
<keyword evidence="3" id="KW-1185">Reference proteome</keyword>
<proteinExistence type="predicted"/>
<name>A0ABN4KX70_VIBHA</name>
<keyword evidence="1" id="KW-0472">Membrane</keyword>
<dbReference type="Proteomes" id="UP000067422">
    <property type="component" value="Chromosome 1"/>
</dbReference>
<keyword evidence="1" id="KW-1133">Transmembrane helix</keyword>
<dbReference type="RefSeq" id="WP_061064989.1">
    <property type="nucleotide sequence ID" value="NZ_CP014038.2"/>
</dbReference>
<sequence length="335" mass="37894">MWLIEFITGHLNGVTIPLESSLYLTGSTESELENVLALPEYLSEDTSLTLEVEGEQLYAQGFFHKGKRKVLVANRVCQYKGLVFFAYPQGKRAPKLRRYRLKQYQLLVVISLVLNALLSIGGVLWWQSHQTALIAKYWKQIDSGYVKGDHLYVYDPAVLEKLPHYLSANMTVIAPSTYLSTSQLSVEVVSSETGQTLPSSITTKKGRDQIRVHTKVVDNQIMSLFGQSGVSFVKKGQAWEVSDFELASRVLKAHGLDRIAKHLKVRNDDYERIDSNSFPYDIFFSTHSAGYIYDAANRYWEGSLVPKLGVIQTITREKVVFKDGLTTRIYGIPKL</sequence>
<evidence type="ECO:0000313" key="3">
    <source>
        <dbReference type="Proteomes" id="UP000067422"/>
    </source>
</evidence>
<gene>
    <name evidence="2" type="ORF">AL538_00420</name>
</gene>
<reference evidence="2" key="1">
    <citation type="submission" date="2018-01" db="EMBL/GenBank/DDBJ databases">
        <title>FDA dAtabase for Regulatory Grade micrObial Sequences (FDA-ARGOS): Supporting development and validation of Infectious Disease Dx tests.</title>
        <authorList>
            <person name="Hoffmann M."/>
            <person name="Allard M."/>
            <person name="Evans P."/>
            <person name="Brown E."/>
            <person name="Tallon L."/>
            <person name="Sadzewicz L."/>
            <person name="Sengamalay N."/>
            <person name="Ott S."/>
            <person name="Godinez A."/>
            <person name="Nagaraj S."/>
            <person name="Vyas G."/>
            <person name="Aluvathingal J."/>
            <person name="Nadendla S."/>
            <person name="Geyer C."/>
            <person name="Sichtig H."/>
        </authorList>
    </citation>
    <scope>NUCLEOTIDE SEQUENCE</scope>
    <source>
        <strain evidence="2">FDAARGOS_107</strain>
    </source>
</reference>
<dbReference type="EMBL" id="CP014038">
    <property type="protein sequence ID" value="AMF96293.1"/>
    <property type="molecule type" value="Genomic_DNA"/>
</dbReference>
<protein>
    <submittedName>
        <fullName evidence="2">Uncharacterized protein</fullName>
    </submittedName>
</protein>
<evidence type="ECO:0000256" key="1">
    <source>
        <dbReference type="SAM" id="Phobius"/>
    </source>
</evidence>